<gene>
    <name evidence="5" type="primary">modA</name>
    <name evidence="5" type="ORF">GCM10022261_17530</name>
</gene>
<keyword evidence="2" id="KW-0479">Metal-binding</keyword>
<evidence type="ECO:0000256" key="1">
    <source>
        <dbReference type="ARBA" id="ARBA00009175"/>
    </source>
</evidence>
<dbReference type="RefSeq" id="WP_236866402.1">
    <property type="nucleotide sequence ID" value="NZ_BAABAZ010000006.1"/>
</dbReference>
<dbReference type="NCBIfam" id="TIGR01256">
    <property type="entry name" value="modA"/>
    <property type="match status" value="1"/>
</dbReference>
<evidence type="ECO:0000256" key="3">
    <source>
        <dbReference type="ARBA" id="ARBA00022729"/>
    </source>
</evidence>
<evidence type="ECO:0000256" key="2">
    <source>
        <dbReference type="ARBA" id="ARBA00022723"/>
    </source>
</evidence>
<dbReference type="PROSITE" id="PS51257">
    <property type="entry name" value="PROKAR_LIPOPROTEIN"/>
    <property type="match status" value="1"/>
</dbReference>
<dbReference type="InterPro" id="IPR050682">
    <property type="entry name" value="ModA/WtpA"/>
</dbReference>
<comment type="caution">
    <text evidence="5">The sequence shown here is derived from an EMBL/GenBank/DDBJ whole genome shotgun (WGS) entry which is preliminary data.</text>
</comment>
<comment type="similarity">
    <text evidence="1">Belongs to the bacterial solute-binding protein ModA family.</text>
</comment>
<feature type="chain" id="PRO_5047519704" evidence="4">
    <location>
        <begin position="27"/>
        <end position="258"/>
    </location>
</feature>
<evidence type="ECO:0000256" key="4">
    <source>
        <dbReference type="SAM" id="SignalP"/>
    </source>
</evidence>
<sequence>MKRWPALTAAALLLAGASGCGGSGNAADRGSGDSHSALRVFAAASLTATFTELADVYEQENPGTTVELNFAGSSDLVSQIQEGAPADVIATADEPNMTRLTDEDLLAEAPQVFVTNSLTIAVAPGNPLGISGLSDLAAEDITTVVCAVQVPCGTASAQLLDRAGVEVSPVSEENAVTGVLSKVATGQADAGLVYTTDAAAEGSGVQAVDLPESASVLNRYPISALQAAADPEAAAEFVDFILADSARGVFDEAGFGVP</sequence>
<dbReference type="SUPFAM" id="SSF53850">
    <property type="entry name" value="Periplasmic binding protein-like II"/>
    <property type="match status" value="1"/>
</dbReference>
<keyword evidence="3 4" id="KW-0732">Signal</keyword>
<dbReference type="InterPro" id="IPR005950">
    <property type="entry name" value="ModA"/>
</dbReference>
<dbReference type="PANTHER" id="PTHR30632">
    <property type="entry name" value="MOLYBDATE-BINDING PERIPLASMIC PROTEIN"/>
    <property type="match status" value="1"/>
</dbReference>
<protein>
    <submittedName>
        <fullName evidence="5">Molybdate ABC transporter substrate-binding protein</fullName>
    </submittedName>
</protein>
<dbReference type="PIRSF" id="PIRSF004846">
    <property type="entry name" value="ModA"/>
    <property type="match status" value="1"/>
</dbReference>
<keyword evidence="6" id="KW-1185">Reference proteome</keyword>
<name>A0ABP8EJU5_9MICO</name>
<evidence type="ECO:0000313" key="6">
    <source>
        <dbReference type="Proteomes" id="UP001501586"/>
    </source>
</evidence>
<reference evidence="6" key="1">
    <citation type="journal article" date="2019" name="Int. J. Syst. Evol. Microbiol.">
        <title>The Global Catalogue of Microorganisms (GCM) 10K type strain sequencing project: providing services to taxonomists for standard genome sequencing and annotation.</title>
        <authorList>
            <consortium name="The Broad Institute Genomics Platform"/>
            <consortium name="The Broad Institute Genome Sequencing Center for Infectious Disease"/>
            <person name="Wu L."/>
            <person name="Ma J."/>
        </authorList>
    </citation>
    <scope>NUCLEOTIDE SEQUENCE [LARGE SCALE GENOMIC DNA]</scope>
    <source>
        <strain evidence="6">JCM 17458</strain>
    </source>
</reference>
<dbReference type="PANTHER" id="PTHR30632:SF0">
    <property type="entry name" value="SULFATE-BINDING PROTEIN"/>
    <property type="match status" value="1"/>
</dbReference>
<proteinExistence type="inferred from homology"/>
<dbReference type="Pfam" id="PF13531">
    <property type="entry name" value="SBP_bac_11"/>
    <property type="match status" value="1"/>
</dbReference>
<dbReference type="Proteomes" id="UP001501586">
    <property type="component" value="Unassembled WGS sequence"/>
</dbReference>
<evidence type="ECO:0000313" key="5">
    <source>
        <dbReference type="EMBL" id="GAA4284222.1"/>
    </source>
</evidence>
<dbReference type="Gene3D" id="3.40.190.10">
    <property type="entry name" value="Periplasmic binding protein-like II"/>
    <property type="match status" value="2"/>
</dbReference>
<dbReference type="EMBL" id="BAABAZ010000006">
    <property type="protein sequence ID" value="GAA4284222.1"/>
    <property type="molecule type" value="Genomic_DNA"/>
</dbReference>
<organism evidence="5 6">
    <name type="scientific">Brevibacterium daeguense</name>
    <dbReference type="NCBI Taxonomy" id="909936"/>
    <lineage>
        <taxon>Bacteria</taxon>
        <taxon>Bacillati</taxon>
        <taxon>Actinomycetota</taxon>
        <taxon>Actinomycetes</taxon>
        <taxon>Micrococcales</taxon>
        <taxon>Brevibacteriaceae</taxon>
        <taxon>Brevibacterium</taxon>
    </lineage>
</organism>
<feature type="signal peptide" evidence="4">
    <location>
        <begin position="1"/>
        <end position="26"/>
    </location>
</feature>
<accession>A0ABP8EJU5</accession>